<keyword evidence="3" id="KW-1185">Reference proteome</keyword>
<dbReference type="VEuPathDB" id="FungiDB:UMAG_03764"/>
<feature type="compositionally biased region" description="Basic and acidic residues" evidence="1">
    <location>
        <begin position="126"/>
        <end position="139"/>
    </location>
</feature>
<evidence type="ECO:0000313" key="2">
    <source>
        <dbReference type="EMBL" id="KIS68184.1"/>
    </source>
</evidence>
<reference evidence="2 3" key="1">
    <citation type="journal article" date="2006" name="Nature">
        <title>Insights from the genome of the biotrophic fungal plant pathogen Ustilago maydis.</title>
        <authorList>
            <person name="Kamper J."/>
            <person name="Kahmann R."/>
            <person name="Bolker M."/>
            <person name="Ma L.J."/>
            <person name="Brefort T."/>
            <person name="Saville B.J."/>
            <person name="Banuett F."/>
            <person name="Kronstad J.W."/>
            <person name="Gold S.E."/>
            <person name="Muller O."/>
            <person name="Perlin M.H."/>
            <person name="Wosten H.A."/>
            <person name="de Vries R."/>
            <person name="Ruiz-Herrera J."/>
            <person name="Reynaga-Pena C.G."/>
            <person name="Snetselaar K."/>
            <person name="McCann M."/>
            <person name="Perez-Martin J."/>
            <person name="Feldbrugge M."/>
            <person name="Basse C.W."/>
            <person name="Steinberg G."/>
            <person name="Ibeas J.I."/>
            <person name="Holloman W."/>
            <person name="Guzman P."/>
            <person name="Farman M."/>
            <person name="Stajich J.E."/>
            <person name="Sentandreu R."/>
            <person name="Gonzalez-Prieto J.M."/>
            <person name="Kennell J.C."/>
            <person name="Molina L."/>
            <person name="Schirawski J."/>
            <person name="Mendoza-Mendoza A."/>
            <person name="Greilinger D."/>
            <person name="Munch K."/>
            <person name="Rossel N."/>
            <person name="Scherer M."/>
            <person name="Vranes M."/>
            <person name="Ladendorf O."/>
            <person name="Vincon V."/>
            <person name="Fuchs U."/>
            <person name="Sandrock B."/>
            <person name="Meng S."/>
            <person name="Ho E.C."/>
            <person name="Cahill M.J."/>
            <person name="Boyce K.J."/>
            <person name="Klose J."/>
            <person name="Klosterman S.J."/>
            <person name="Deelstra H.J."/>
            <person name="Ortiz-Castellanos L."/>
            <person name="Li W."/>
            <person name="Sanchez-Alonso P."/>
            <person name="Schreier P.H."/>
            <person name="Hauser-Hahn I."/>
            <person name="Vaupel M."/>
            <person name="Koopmann E."/>
            <person name="Friedrich G."/>
            <person name="Voss H."/>
            <person name="Schluter T."/>
            <person name="Margolis J."/>
            <person name="Platt D."/>
            <person name="Swimmer C."/>
            <person name="Gnirke A."/>
            <person name="Chen F."/>
            <person name="Vysotskaia V."/>
            <person name="Mannhaupt G."/>
            <person name="Guldener U."/>
            <person name="Munsterkotter M."/>
            <person name="Haase D."/>
            <person name="Oesterheld M."/>
            <person name="Mewes H.W."/>
            <person name="Mauceli E.W."/>
            <person name="DeCaprio D."/>
            <person name="Wade C.M."/>
            <person name="Butler J."/>
            <person name="Young S."/>
            <person name="Jaffe D.B."/>
            <person name="Calvo S."/>
            <person name="Nusbaum C."/>
            <person name="Galagan J."/>
            <person name="Birren B.W."/>
        </authorList>
    </citation>
    <scope>NUCLEOTIDE SEQUENCE [LARGE SCALE GENOMIC DNA]</scope>
    <source>
        <strain evidence="3">DSM 14603 / FGSC 9021 / UM521</strain>
    </source>
</reference>
<evidence type="ECO:0000313" key="3">
    <source>
        <dbReference type="Proteomes" id="UP000000561"/>
    </source>
</evidence>
<gene>
    <name evidence="2" type="ORF">UMAG_03764</name>
</gene>
<dbReference type="AlphaFoldDB" id="A0A0D1DV87"/>
<dbReference type="EMBL" id="CM003149">
    <property type="protein sequence ID" value="KIS68184.1"/>
    <property type="molecule type" value="Genomic_DNA"/>
</dbReference>
<feature type="compositionally biased region" description="Basic and acidic residues" evidence="1">
    <location>
        <begin position="48"/>
        <end position="57"/>
    </location>
</feature>
<dbReference type="RefSeq" id="XP_011390217.1">
    <property type="nucleotide sequence ID" value="XM_011391915.1"/>
</dbReference>
<evidence type="ECO:0000256" key="1">
    <source>
        <dbReference type="SAM" id="MobiDB-lite"/>
    </source>
</evidence>
<feature type="region of interest" description="Disordered" evidence="1">
    <location>
        <begin position="37"/>
        <end position="148"/>
    </location>
</feature>
<accession>A0A0D1DV87</accession>
<dbReference type="InParanoid" id="A0A0D1DV87"/>
<name>A0A0D1DV87_MYCMD</name>
<dbReference type="GeneID" id="23564132"/>
<feature type="compositionally biased region" description="Polar residues" evidence="1">
    <location>
        <begin position="71"/>
        <end position="100"/>
    </location>
</feature>
<sequence length="148" mass="16532">MEMACCGCSGMAEMEANGSSQPFLSLPRIAEQGEQRIAGWRSQKPSHRANEIRKKQTDTPPAVHLNKENRATQPQAEGSLSSNREFSTAQQQSLTLSNGLSPVRLRLRALKPIVELTEKKKKTRERSREHEARSTHDVRPSSAQLQIS</sequence>
<dbReference type="Proteomes" id="UP000000561">
    <property type="component" value="Chromosome 10"/>
</dbReference>
<protein>
    <submittedName>
        <fullName evidence="2">Uncharacterized protein</fullName>
    </submittedName>
</protein>
<organism evidence="2 3">
    <name type="scientific">Mycosarcoma maydis</name>
    <name type="common">Corn smut fungus</name>
    <name type="synonym">Ustilago maydis</name>
    <dbReference type="NCBI Taxonomy" id="5270"/>
    <lineage>
        <taxon>Eukaryota</taxon>
        <taxon>Fungi</taxon>
        <taxon>Dikarya</taxon>
        <taxon>Basidiomycota</taxon>
        <taxon>Ustilaginomycotina</taxon>
        <taxon>Ustilaginomycetes</taxon>
        <taxon>Ustilaginales</taxon>
        <taxon>Ustilaginaceae</taxon>
        <taxon>Mycosarcoma</taxon>
    </lineage>
</organism>
<dbReference type="KEGG" id="uma:UMAG_03764"/>
<proteinExistence type="predicted"/>